<comment type="caution">
    <text evidence="10">The sequence shown here is derived from an EMBL/GenBank/DDBJ whole genome shotgun (WGS) entry which is preliminary data.</text>
</comment>
<gene>
    <name evidence="10" type="ORF">AU468_10080</name>
</gene>
<keyword evidence="6" id="KW-0472">Membrane</keyword>
<keyword evidence="9" id="KW-0732">Signal</keyword>
<evidence type="ECO:0000313" key="10">
    <source>
        <dbReference type="EMBL" id="POQ99649.1"/>
    </source>
</evidence>
<evidence type="ECO:0000256" key="7">
    <source>
        <dbReference type="ARBA" id="ARBA00023237"/>
    </source>
</evidence>
<feature type="chain" id="PRO_5015758340" description="Transporter" evidence="9">
    <location>
        <begin position="26"/>
        <end position="455"/>
    </location>
</feature>
<dbReference type="SUPFAM" id="SSF56954">
    <property type="entry name" value="Outer membrane efflux proteins (OEP)"/>
    <property type="match status" value="1"/>
</dbReference>
<dbReference type="AlphaFoldDB" id="A0A2S4JJQ2"/>
<dbReference type="GO" id="GO:1990281">
    <property type="term" value="C:efflux pump complex"/>
    <property type="evidence" value="ECO:0007669"/>
    <property type="project" value="TreeGrafter"/>
</dbReference>
<proteinExistence type="inferred from homology"/>
<sequence>MTKTLVRSAIAGVLLLAPLSGQLFAQETLDLAAFINLVESYSRDLEQARTDRSLAATQERAVRSQLFPSVGAQVGYARNLLEIEQSVPAFAEGNGSGPYPIRYRDVTVSKDNDFSLGISLEQNIFNMSVFRGLEVSRQFTSFTGRVYETAHQEIITAAKQLFFQTLLLQEVLRVRESSEEIAQENYRDALRRYETGVASRLEALQAEVNWKMTQPNTTQARRNLQIALEHLKNMAGLPRDRELSIEGTLETYPDFPDTGPAWENPALRPDFQMLLSKKRMQELNVEAQRAAYYPNVTASVNYGGRASSDGFSGFSSDDWTDTFTLGLTLAVPIYYGGSRPAAVRQAQLELTKTQIEISQRESDISTELQNIRLTLQEAQERIESARQTMATAEEAFEVTENFLENGMATQLDLKDARVSLEQARLSYFSAVFDYLNAYFSWQRATGRGSEIAPFL</sequence>
<reference evidence="11" key="1">
    <citation type="submission" date="2015-12" db="EMBL/GenBank/DDBJ databases">
        <authorList>
            <person name="Lodha T.D."/>
            <person name="Chintalapati S."/>
            <person name="Chintalapati V.R."/>
            <person name="Sravanthi T."/>
        </authorList>
    </citation>
    <scope>NUCLEOTIDE SEQUENCE [LARGE SCALE GENOMIC DNA]</scope>
    <source>
        <strain evidence="11">JC133</strain>
    </source>
</reference>
<dbReference type="Gene3D" id="1.20.1600.10">
    <property type="entry name" value="Outer membrane efflux proteins (OEP)"/>
    <property type="match status" value="1"/>
</dbReference>
<evidence type="ECO:0008006" key="12">
    <source>
        <dbReference type="Google" id="ProtNLM"/>
    </source>
</evidence>
<feature type="signal peptide" evidence="9">
    <location>
        <begin position="1"/>
        <end position="25"/>
    </location>
</feature>
<accession>A0A2S4JJQ2</accession>
<comment type="similarity">
    <text evidence="2">Belongs to the outer membrane factor (OMF) (TC 1.B.17) family.</text>
</comment>
<evidence type="ECO:0000256" key="4">
    <source>
        <dbReference type="ARBA" id="ARBA00022452"/>
    </source>
</evidence>
<keyword evidence="5" id="KW-0812">Transmembrane</keyword>
<evidence type="ECO:0000256" key="9">
    <source>
        <dbReference type="SAM" id="SignalP"/>
    </source>
</evidence>
<dbReference type="Pfam" id="PF02321">
    <property type="entry name" value="OEP"/>
    <property type="match status" value="2"/>
</dbReference>
<evidence type="ECO:0000256" key="8">
    <source>
        <dbReference type="SAM" id="Coils"/>
    </source>
</evidence>
<evidence type="ECO:0000256" key="5">
    <source>
        <dbReference type="ARBA" id="ARBA00022692"/>
    </source>
</evidence>
<dbReference type="InterPro" id="IPR003423">
    <property type="entry name" value="OMP_efflux"/>
</dbReference>
<evidence type="ECO:0000256" key="3">
    <source>
        <dbReference type="ARBA" id="ARBA00022448"/>
    </source>
</evidence>
<dbReference type="InterPro" id="IPR051906">
    <property type="entry name" value="TolC-like"/>
</dbReference>
<dbReference type="OrthoDB" id="367883at2"/>
<dbReference type="EMBL" id="LPWH01000093">
    <property type="protein sequence ID" value="POQ99649.1"/>
    <property type="molecule type" value="Genomic_DNA"/>
</dbReference>
<comment type="subcellular location">
    <subcellularLocation>
        <location evidence="1">Cell outer membrane</location>
    </subcellularLocation>
</comment>
<feature type="coiled-coil region" evidence="8">
    <location>
        <begin position="361"/>
        <end position="395"/>
    </location>
</feature>
<dbReference type="Proteomes" id="UP000237350">
    <property type="component" value="Unassembled WGS sequence"/>
</dbReference>
<dbReference type="PANTHER" id="PTHR30026">
    <property type="entry name" value="OUTER MEMBRANE PROTEIN TOLC"/>
    <property type="match status" value="1"/>
</dbReference>
<evidence type="ECO:0000256" key="6">
    <source>
        <dbReference type="ARBA" id="ARBA00023136"/>
    </source>
</evidence>
<dbReference type="RefSeq" id="WP_103680616.1">
    <property type="nucleotide sequence ID" value="NZ_LPWH01000093.1"/>
</dbReference>
<name>A0A2S4JJQ2_9SPIO</name>
<evidence type="ECO:0000256" key="1">
    <source>
        <dbReference type="ARBA" id="ARBA00004442"/>
    </source>
</evidence>
<dbReference type="GO" id="GO:0015562">
    <property type="term" value="F:efflux transmembrane transporter activity"/>
    <property type="evidence" value="ECO:0007669"/>
    <property type="project" value="InterPro"/>
</dbReference>
<dbReference type="GO" id="GO:0009279">
    <property type="term" value="C:cell outer membrane"/>
    <property type="evidence" value="ECO:0007669"/>
    <property type="project" value="UniProtKB-SubCell"/>
</dbReference>
<evidence type="ECO:0000256" key="2">
    <source>
        <dbReference type="ARBA" id="ARBA00007613"/>
    </source>
</evidence>
<keyword evidence="11" id="KW-1185">Reference proteome</keyword>
<keyword evidence="3" id="KW-0813">Transport</keyword>
<keyword evidence="7" id="KW-0998">Cell outer membrane</keyword>
<protein>
    <recommendedName>
        <fullName evidence="12">Transporter</fullName>
    </recommendedName>
</protein>
<organism evidence="10 11">
    <name type="scientific">Alkalispirochaeta sphaeroplastigenens</name>
    <dbReference type="NCBI Taxonomy" id="1187066"/>
    <lineage>
        <taxon>Bacteria</taxon>
        <taxon>Pseudomonadati</taxon>
        <taxon>Spirochaetota</taxon>
        <taxon>Spirochaetia</taxon>
        <taxon>Spirochaetales</taxon>
        <taxon>Spirochaetaceae</taxon>
        <taxon>Alkalispirochaeta</taxon>
    </lineage>
</organism>
<keyword evidence="8" id="KW-0175">Coiled coil</keyword>
<evidence type="ECO:0000313" key="11">
    <source>
        <dbReference type="Proteomes" id="UP000237350"/>
    </source>
</evidence>
<dbReference type="GO" id="GO:0015288">
    <property type="term" value="F:porin activity"/>
    <property type="evidence" value="ECO:0007669"/>
    <property type="project" value="TreeGrafter"/>
</dbReference>
<keyword evidence="4" id="KW-1134">Transmembrane beta strand</keyword>
<dbReference type="PANTHER" id="PTHR30026:SF20">
    <property type="entry name" value="OUTER MEMBRANE PROTEIN TOLC"/>
    <property type="match status" value="1"/>
</dbReference>